<dbReference type="EC" id="4.2.1.1" evidence="2 10"/>
<dbReference type="GO" id="GO:0008270">
    <property type="term" value="F:zinc ion binding"/>
    <property type="evidence" value="ECO:0007669"/>
    <property type="project" value="UniProtKB-UniRule"/>
</dbReference>
<dbReference type="PANTHER" id="PTHR11002">
    <property type="entry name" value="CARBONIC ANHYDRASE"/>
    <property type="match status" value="1"/>
</dbReference>
<dbReference type="Proteomes" id="UP001283341">
    <property type="component" value="Unassembled WGS sequence"/>
</dbReference>
<feature type="binding site" evidence="9">
    <location>
        <position position="104"/>
    </location>
    <ligand>
        <name>Zn(2+)</name>
        <dbReference type="ChEBI" id="CHEBI:29105"/>
    </ligand>
</feature>
<dbReference type="GO" id="GO:0015976">
    <property type="term" value="P:carbon utilization"/>
    <property type="evidence" value="ECO:0007669"/>
    <property type="project" value="InterPro"/>
</dbReference>
<evidence type="ECO:0000256" key="6">
    <source>
        <dbReference type="ARBA" id="ARBA00023239"/>
    </source>
</evidence>
<dbReference type="InterPro" id="IPR001765">
    <property type="entry name" value="Carbonic_anhydrase"/>
</dbReference>
<evidence type="ECO:0000313" key="12">
    <source>
        <dbReference type="Proteomes" id="UP001283341"/>
    </source>
</evidence>
<accession>A0AAE0I0Y6</accession>
<evidence type="ECO:0000256" key="5">
    <source>
        <dbReference type="ARBA" id="ARBA00022833"/>
    </source>
</evidence>
<evidence type="ECO:0000256" key="4">
    <source>
        <dbReference type="ARBA" id="ARBA00022723"/>
    </source>
</evidence>
<feature type="binding site" evidence="9">
    <location>
        <position position="101"/>
    </location>
    <ligand>
        <name>Zn(2+)</name>
        <dbReference type="ChEBI" id="CHEBI:29105"/>
    </ligand>
</feature>
<evidence type="ECO:0000256" key="2">
    <source>
        <dbReference type="ARBA" id="ARBA00012925"/>
    </source>
</evidence>
<dbReference type="GO" id="GO:0071244">
    <property type="term" value="P:cellular response to carbon dioxide"/>
    <property type="evidence" value="ECO:0007669"/>
    <property type="project" value="TreeGrafter"/>
</dbReference>
<dbReference type="Gene3D" id="3.40.1050.10">
    <property type="entry name" value="Carbonic anhydrase"/>
    <property type="match status" value="1"/>
</dbReference>
<dbReference type="AlphaFoldDB" id="A0AAE0I0Y6"/>
<feature type="binding site" evidence="9">
    <location>
        <position position="45"/>
    </location>
    <ligand>
        <name>Zn(2+)</name>
        <dbReference type="ChEBI" id="CHEBI:29105"/>
    </ligand>
</feature>
<keyword evidence="5 9" id="KW-0862">Zinc</keyword>
<feature type="binding site" evidence="9">
    <location>
        <position position="47"/>
    </location>
    <ligand>
        <name>Zn(2+)</name>
        <dbReference type="ChEBI" id="CHEBI:29105"/>
    </ligand>
</feature>
<evidence type="ECO:0000256" key="1">
    <source>
        <dbReference type="ARBA" id="ARBA00006217"/>
    </source>
</evidence>
<comment type="function">
    <text evidence="10">Reversible hydration of carbon dioxide.</text>
</comment>
<proteinExistence type="inferred from homology"/>
<dbReference type="CDD" id="cd00883">
    <property type="entry name" value="beta_CA_cladeA"/>
    <property type="match status" value="1"/>
</dbReference>
<comment type="similarity">
    <text evidence="1 10">Belongs to the beta-class carbonic anhydrase family.</text>
</comment>
<dbReference type="SMART" id="SM00947">
    <property type="entry name" value="Pro_CA"/>
    <property type="match status" value="1"/>
</dbReference>
<keyword evidence="4 9" id="KW-0479">Metal-binding</keyword>
<dbReference type="SUPFAM" id="SSF53056">
    <property type="entry name" value="beta-carbonic anhydrase, cab"/>
    <property type="match status" value="1"/>
</dbReference>
<dbReference type="EMBL" id="JAUEDM010000005">
    <property type="protein sequence ID" value="KAK3316391.1"/>
    <property type="molecule type" value="Genomic_DNA"/>
</dbReference>
<evidence type="ECO:0000313" key="11">
    <source>
        <dbReference type="EMBL" id="KAK3316391.1"/>
    </source>
</evidence>
<comment type="cofactor">
    <cofactor evidence="9">
        <name>Zn(2+)</name>
        <dbReference type="ChEBI" id="CHEBI:29105"/>
    </cofactor>
    <text evidence="9">Binds 1 zinc ion per subunit.</text>
</comment>
<gene>
    <name evidence="11" type="ORF">B0H66DRAFT_293527</name>
</gene>
<protein>
    <recommendedName>
        <fullName evidence="3 10">Carbonic anhydrase</fullName>
        <ecNumber evidence="2 10">4.2.1.1</ecNumber>
    </recommendedName>
    <alternativeName>
        <fullName evidence="7 10">Carbonate dehydratase</fullName>
    </alternativeName>
</protein>
<evidence type="ECO:0000256" key="8">
    <source>
        <dbReference type="ARBA" id="ARBA00048348"/>
    </source>
</evidence>
<comment type="catalytic activity">
    <reaction evidence="8 10">
        <text>hydrogencarbonate + H(+) = CO2 + H2O</text>
        <dbReference type="Rhea" id="RHEA:10748"/>
        <dbReference type="ChEBI" id="CHEBI:15377"/>
        <dbReference type="ChEBI" id="CHEBI:15378"/>
        <dbReference type="ChEBI" id="CHEBI:16526"/>
        <dbReference type="ChEBI" id="CHEBI:17544"/>
        <dbReference type="EC" id="4.2.1.1"/>
    </reaction>
</comment>
<reference evidence="11" key="1">
    <citation type="journal article" date="2023" name="Mol. Phylogenet. Evol.">
        <title>Genome-scale phylogeny and comparative genomics of the fungal order Sordariales.</title>
        <authorList>
            <person name="Hensen N."/>
            <person name="Bonometti L."/>
            <person name="Westerberg I."/>
            <person name="Brannstrom I.O."/>
            <person name="Guillou S."/>
            <person name="Cros-Aarteil S."/>
            <person name="Calhoun S."/>
            <person name="Haridas S."/>
            <person name="Kuo A."/>
            <person name="Mondo S."/>
            <person name="Pangilinan J."/>
            <person name="Riley R."/>
            <person name="LaButti K."/>
            <person name="Andreopoulos B."/>
            <person name="Lipzen A."/>
            <person name="Chen C."/>
            <person name="Yan M."/>
            <person name="Daum C."/>
            <person name="Ng V."/>
            <person name="Clum A."/>
            <person name="Steindorff A."/>
            <person name="Ohm R.A."/>
            <person name="Martin F."/>
            <person name="Silar P."/>
            <person name="Natvig D.O."/>
            <person name="Lalanne C."/>
            <person name="Gautier V."/>
            <person name="Ament-Velasquez S.L."/>
            <person name="Kruys A."/>
            <person name="Hutchinson M.I."/>
            <person name="Powell A.J."/>
            <person name="Barry K."/>
            <person name="Miller A.N."/>
            <person name="Grigoriev I.V."/>
            <person name="Debuchy R."/>
            <person name="Gladieux P."/>
            <person name="Hiltunen Thoren M."/>
            <person name="Johannesson H."/>
        </authorList>
    </citation>
    <scope>NUCLEOTIDE SEQUENCE</scope>
    <source>
        <strain evidence="11">CBS 118394</strain>
    </source>
</reference>
<dbReference type="PANTHER" id="PTHR11002:SF76">
    <property type="entry name" value="CARBONIC ANHYDRASE"/>
    <property type="match status" value="1"/>
</dbReference>
<evidence type="ECO:0000256" key="10">
    <source>
        <dbReference type="RuleBase" id="RU003956"/>
    </source>
</evidence>
<dbReference type="PROSITE" id="PS00705">
    <property type="entry name" value="PROK_CO2_ANHYDRASE_2"/>
    <property type="match status" value="1"/>
</dbReference>
<organism evidence="11 12">
    <name type="scientific">Apodospora peruviana</name>
    <dbReference type="NCBI Taxonomy" id="516989"/>
    <lineage>
        <taxon>Eukaryota</taxon>
        <taxon>Fungi</taxon>
        <taxon>Dikarya</taxon>
        <taxon>Ascomycota</taxon>
        <taxon>Pezizomycotina</taxon>
        <taxon>Sordariomycetes</taxon>
        <taxon>Sordariomycetidae</taxon>
        <taxon>Sordariales</taxon>
        <taxon>Lasiosphaeriaceae</taxon>
        <taxon>Apodospora</taxon>
    </lineage>
</organism>
<keyword evidence="12" id="KW-1185">Reference proteome</keyword>
<comment type="caution">
    <text evidence="11">The sequence shown here is derived from an EMBL/GenBank/DDBJ whole genome shotgun (WGS) entry which is preliminary data.</text>
</comment>
<dbReference type="InterPro" id="IPR036874">
    <property type="entry name" value="Carbonic_anhydrase_sf"/>
</dbReference>
<evidence type="ECO:0000256" key="7">
    <source>
        <dbReference type="ARBA" id="ARBA00031969"/>
    </source>
</evidence>
<dbReference type="FunFam" id="3.40.1050.10:FF:000001">
    <property type="entry name" value="Carbonic anhydrase"/>
    <property type="match status" value="1"/>
</dbReference>
<reference evidence="11" key="2">
    <citation type="submission" date="2023-06" db="EMBL/GenBank/DDBJ databases">
        <authorList>
            <consortium name="Lawrence Berkeley National Laboratory"/>
            <person name="Haridas S."/>
            <person name="Hensen N."/>
            <person name="Bonometti L."/>
            <person name="Westerberg I."/>
            <person name="Brannstrom I.O."/>
            <person name="Guillou S."/>
            <person name="Cros-Aarteil S."/>
            <person name="Calhoun S."/>
            <person name="Kuo A."/>
            <person name="Mondo S."/>
            <person name="Pangilinan J."/>
            <person name="Riley R."/>
            <person name="Labutti K."/>
            <person name="Andreopoulos B."/>
            <person name="Lipzen A."/>
            <person name="Chen C."/>
            <person name="Yanf M."/>
            <person name="Daum C."/>
            <person name="Ng V."/>
            <person name="Clum A."/>
            <person name="Steindorff A."/>
            <person name="Ohm R."/>
            <person name="Martin F."/>
            <person name="Silar P."/>
            <person name="Natvig D."/>
            <person name="Lalanne C."/>
            <person name="Gautier V."/>
            <person name="Ament-Velasquez S.L."/>
            <person name="Kruys A."/>
            <person name="Hutchinson M.I."/>
            <person name="Powell A.J."/>
            <person name="Barry K."/>
            <person name="Miller A.N."/>
            <person name="Grigoriev I.V."/>
            <person name="Debuchy R."/>
            <person name="Gladieux P."/>
            <person name="Thoren M.H."/>
            <person name="Johannesson H."/>
        </authorList>
    </citation>
    <scope>NUCLEOTIDE SEQUENCE</scope>
    <source>
        <strain evidence="11">CBS 118394</strain>
    </source>
</reference>
<dbReference type="GO" id="GO:0004089">
    <property type="term" value="F:carbonate dehydratase activity"/>
    <property type="evidence" value="ECO:0007669"/>
    <property type="project" value="UniProtKB-UniRule"/>
</dbReference>
<dbReference type="InterPro" id="IPR015892">
    <property type="entry name" value="Carbonic_anhydrase_CS"/>
</dbReference>
<dbReference type="Pfam" id="PF00484">
    <property type="entry name" value="Pro_CA"/>
    <property type="match status" value="1"/>
</dbReference>
<name>A0AAE0I0Y6_9PEZI</name>
<evidence type="ECO:0000256" key="9">
    <source>
        <dbReference type="PIRSR" id="PIRSR601765-1"/>
    </source>
</evidence>
<sequence>MSQQDTFLYALSSNNAWAGYKAHQNPNFFPKLASGQSPQILWLGCSDSRCPETVILGLQPGDVFVHRNIANIISPTDINTSAVIEYAVVHLKVKHVVLCGHTSCGGAAAALSDTRVGGVLDTWLTPLKAVRFAHQEELDAIKDDKARAVRIAELNVEAGVKVLMANFAIQDAIRERGLEVHGCLFDIGCGRIKDLGFGTKGRNGASGGLNGSSEEVVRGKHAQLAFRGGNAQMIVR</sequence>
<dbReference type="GO" id="GO:0034599">
    <property type="term" value="P:cellular response to oxidative stress"/>
    <property type="evidence" value="ECO:0007669"/>
    <property type="project" value="TreeGrafter"/>
</dbReference>
<evidence type="ECO:0000256" key="3">
    <source>
        <dbReference type="ARBA" id="ARBA00014628"/>
    </source>
</evidence>
<dbReference type="GO" id="GO:0005737">
    <property type="term" value="C:cytoplasm"/>
    <property type="evidence" value="ECO:0007669"/>
    <property type="project" value="TreeGrafter"/>
</dbReference>
<keyword evidence="6 10" id="KW-0456">Lyase</keyword>